<dbReference type="InterPro" id="IPR013096">
    <property type="entry name" value="Cupin_2"/>
</dbReference>
<dbReference type="EMBL" id="WIND01000015">
    <property type="protein sequence ID" value="MSU91076.1"/>
    <property type="molecule type" value="Genomic_DNA"/>
</dbReference>
<accession>A0A6L5Z3E2</accession>
<dbReference type="InterPro" id="IPR011051">
    <property type="entry name" value="RmlC_Cupin_sf"/>
</dbReference>
<dbReference type="Pfam" id="PF07883">
    <property type="entry name" value="Cupin_2"/>
    <property type="match status" value="1"/>
</dbReference>
<evidence type="ECO:0000256" key="2">
    <source>
        <dbReference type="SAM" id="MobiDB-lite"/>
    </source>
</evidence>
<reference evidence="4 5" key="1">
    <citation type="submission" date="2019-10" db="EMBL/GenBank/DDBJ databases">
        <title>Cognatihalovulum marinum gen. nov. sp. nov., a new member of the family Rhodobacteraceae isolated from deep seawater of the Northwest Indian Ocean.</title>
        <authorList>
            <person name="Ruan C."/>
            <person name="Wang J."/>
            <person name="Zheng X."/>
            <person name="Song L."/>
            <person name="Zhu Y."/>
            <person name="Huang Y."/>
            <person name="Lu Z."/>
            <person name="Du W."/>
            <person name="Huang L."/>
            <person name="Dai X."/>
        </authorList>
    </citation>
    <scope>NUCLEOTIDE SEQUENCE [LARGE SCALE GENOMIC DNA]</scope>
    <source>
        <strain evidence="4 5">2CG4</strain>
    </source>
</reference>
<keyword evidence="1" id="KW-0479">Metal-binding</keyword>
<dbReference type="Proteomes" id="UP000474957">
    <property type="component" value="Unassembled WGS sequence"/>
</dbReference>
<dbReference type="InterPro" id="IPR051610">
    <property type="entry name" value="GPI/OXD"/>
</dbReference>
<dbReference type="AlphaFoldDB" id="A0A6L5Z3E2"/>
<dbReference type="Gene3D" id="2.60.120.10">
    <property type="entry name" value="Jelly Rolls"/>
    <property type="match status" value="1"/>
</dbReference>
<dbReference type="SUPFAM" id="SSF51182">
    <property type="entry name" value="RmlC-like cupins"/>
    <property type="match status" value="1"/>
</dbReference>
<name>A0A6L5Z3E2_9RHOB</name>
<proteinExistence type="predicted"/>
<dbReference type="PANTHER" id="PTHR35848:SF9">
    <property type="entry name" value="SLL1358 PROTEIN"/>
    <property type="match status" value="1"/>
</dbReference>
<feature type="compositionally biased region" description="Basic and acidic residues" evidence="2">
    <location>
        <begin position="1"/>
        <end position="11"/>
    </location>
</feature>
<dbReference type="PANTHER" id="PTHR35848">
    <property type="entry name" value="OXALATE-BINDING PROTEIN"/>
    <property type="match status" value="1"/>
</dbReference>
<evidence type="ECO:0000313" key="4">
    <source>
        <dbReference type="EMBL" id="MSU91076.1"/>
    </source>
</evidence>
<evidence type="ECO:0000259" key="3">
    <source>
        <dbReference type="Pfam" id="PF07883"/>
    </source>
</evidence>
<protein>
    <submittedName>
        <fullName evidence="4">Cupin domain-containing protein</fullName>
    </submittedName>
</protein>
<organism evidence="4 5">
    <name type="scientific">Halovulum marinum</name>
    <dbReference type="NCBI Taxonomy" id="2662447"/>
    <lineage>
        <taxon>Bacteria</taxon>
        <taxon>Pseudomonadati</taxon>
        <taxon>Pseudomonadota</taxon>
        <taxon>Alphaproteobacteria</taxon>
        <taxon>Rhodobacterales</taxon>
        <taxon>Paracoccaceae</taxon>
        <taxon>Halovulum</taxon>
    </lineage>
</organism>
<evidence type="ECO:0000313" key="5">
    <source>
        <dbReference type="Proteomes" id="UP000474957"/>
    </source>
</evidence>
<feature type="region of interest" description="Disordered" evidence="2">
    <location>
        <begin position="1"/>
        <end position="21"/>
    </location>
</feature>
<gene>
    <name evidence="4" type="ORF">GE300_15915</name>
</gene>
<dbReference type="RefSeq" id="WP_154447864.1">
    <property type="nucleotide sequence ID" value="NZ_WIND01000015.1"/>
</dbReference>
<dbReference type="GO" id="GO:0046872">
    <property type="term" value="F:metal ion binding"/>
    <property type="evidence" value="ECO:0007669"/>
    <property type="project" value="UniProtKB-KW"/>
</dbReference>
<keyword evidence="5" id="KW-1185">Reference proteome</keyword>
<feature type="domain" description="Cupin type-2" evidence="3">
    <location>
        <begin position="46"/>
        <end position="117"/>
    </location>
</feature>
<sequence>MGKLDLSKIEPRTGSGYPEPHRAAVAGRSGLRLGAAGGLTQFGVNLITLAPGAWSSQRHWHLNEDEFVMVTAGELTLITDAGEEVMRAGDCAAFPAGMPDGHHLVNRSDAPGSFLVVGTRAAEDECTYPDIDMKAVSRGGVHTFLHKDGSRFDDDTGGNA</sequence>
<evidence type="ECO:0000256" key="1">
    <source>
        <dbReference type="ARBA" id="ARBA00022723"/>
    </source>
</evidence>
<dbReference type="CDD" id="cd02224">
    <property type="entry name" value="cupin_SPO2919-like"/>
    <property type="match status" value="1"/>
</dbReference>
<comment type="caution">
    <text evidence="4">The sequence shown here is derived from an EMBL/GenBank/DDBJ whole genome shotgun (WGS) entry which is preliminary data.</text>
</comment>
<dbReference type="InterPro" id="IPR014710">
    <property type="entry name" value="RmlC-like_jellyroll"/>
</dbReference>